<dbReference type="Gene3D" id="2.30.110.10">
    <property type="entry name" value="Electron Transport, Fmn-binding Protein, Chain A"/>
    <property type="match status" value="1"/>
</dbReference>
<organism evidence="4">
    <name type="scientific">uncultured Dysgonomonas sp</name>
    <dbReference type="NCBI Taxonomy" id="206096"/>
    <lineage>
        <taxon>Bacteria</taxon>
        <taxon>Pseudomonadati</taxon>
        <taxon>Bacteroidota</taxon>
        <taxon>Bacteroidia</taxon>
        <taxon>Bacteroidales</taxon>
        <taxon>Dysgonomonadaceae</taxon>
        <taxon>Dysgonomonas</taxon>
        <taxon>environmental samples</taxon>
    </lineage>
</organism>
<dbReference type="AlphaFoldDB" id="A0A212J5J4"/>
<dbReference type="PANTHER" id="PTHR43567">
    <property type="entry name" value="FLAVOREDOXIN-RELATED-RELATED"/>
    <property type="match status" value="1"/>
</dbReference>
<protein>
    <recommendedName>
        <fullName evidence="3">Flavin reductase like domain-containing protein</fullName>
    </recommendedName>
</protein>
<feature type="chain" id="PRO_5012103454" description="Flavin reductase like domain-containing protein" evidence="2">
    <location>
        <begin position="23"/>
        <end position="224"/>
    </location>
</feature>
<evidence type="ECO:0000256" key="1">
    <source>
        <dbReference type="ARBA" id="ARBA00038054"/>
    </source>
</evidence>
<sequence>MKKFLSAILITTFLFSCGGAQKDTTPTETSTTDSTDVITYSNVKDKSFDDLFIKIEPTELTENVFKLVGKDYSVITAGTDSLYNSMTASWGGWGQLFEVPVTWCFLNASRYTLEFIKKEQSYTMTYFPDQFKDQVIAFGSKSGRKSDKMKETTLTYVKTPSGNITYKEAKLIIECKLVEITETNPKDFYSEEGKAFVEKGKKDGNGKEYHKLVFGNITAVWKRK</sequence>
<evidence type="ECO:0000313" key="4">
    <source>
        <dbReference type="EMBL" id="SBV94732.1"/>
    </source>
</evidence>
<evidence type="ECO:0000256" key="2">
    <source>
        <dbReference type="SAM" id="SignalP"/>
    </source>
</evidence>
<dbReference type="PANTHER" id="PTHR43567:SF5">
    <property type="entry name" value="HYPOTHETICAL CYTOSOLIC PROTEIN"/>
    <property type="match status" value="1"/>
</dbReference>
<dbReference type="SUPFAM" id="SSF50475">
    <property type="entry name" value="FMN-binding split barrel"/>
    <property type="match status" value="1"/>
</dbReference>
<evidence type="ECO:0000259" key="3">
    <source>
        <dbReference type="Pfam" id="PF01613"/>
    </source>
</evidence>
<comment type="similarity">
    <text evidence="1">Belongs to the flavoredoxin family.</text>
</comment>
<dbReference type="InterPro" id="IPR012349">
    <property type="entry name" value="Split_barrel_FMN-bd"/>
</dbReference>
<dbReference type="GO" id="GO:0016646">
    <property type="term" value="F:oxidoreductase activity, acting on the CH-NH group of donors, NAD or NADP as acceptor"/>
    <property type="evidence" value="ECO:0007669"/>
    <property type="project" value="UniProtKB-ARBA"/>
</dbReference>
<keyword evidence="2" id="KW-0732">Signal</keyword>
<proteinExistence type="inferred from homology"/>
<feature type="domain" description="Flavin reductase like" evidence="3">
    <location>
        <begin position="72"/>
        <end position="221"/>
    </location>
</feature>
<feature type="signal peptide" evidence="2">
    <location>
        <begin position="1"/>
        <end position="22"/>
    </location>
</feature>
<dbReference type="PROSITE" id="PS51257">
    <property type="entry name" value="PROKAR_LIPOPROTEIN"/>
    <property type="match status" value="1"/>
</dbReference>
<accession>A0A212J5J4</accession>
<dbReference type="GO" id="GO:0010181">
    <property type="term" value="F:FMN binding"/>
    <property type="evidence" value="ECO:0007669"/>
    <property type="project" value="InterPro"/>
</dbReference>
<dbReference type="InterPro" id="IPR052174">
    <property type="entry name" value="Flavoredoxin"/>
</dbReference>
<reference evidence="4" key="1">
    <citation type="submission" date="2016-04" db="EMBL/GenBank/DDBJ databases">
        <authorList>
            <person name="Evans L.H."/>
            <person name="Alamgir A."/>
            <person name="Owens N."/>
            <person name="Weber N.D."/>
            <person name="Virtaneva K."/>
            <person name="Barbian K."/>
            <person name="Babar A."/>
            <person name="Rosenke K."/>
        </authorList>
    </citation>
    <scope>NUCLEOTIDE SEQUENCE</scope>
    <source>
        <strain evidence="4">86-1</strain>
    </source>
</reference>
<dbReference type="RefSeq" id="WP_296939060.1">
    <property type="nucleotide sequence ID" value="NZ_LT599032.1"/>
</dbReference>
<dbReference type="Pfam" id="PF01613">
    <property type="entry name" value="Flavin_Reduct"/>
    <property type="match status" value="1"/>
</dbReference>
<gene>
    <name evidence="4" type="ORF">KL86DYS1_11211</name>
</gene>
<dbReference type="EMBL" id="FLUM01000001">
    <property type="protein sequence ID" value="SBV94732.1"/>
    <property type="molecule type" value="Genomic_DNA"/>
</dbReference>
<dbReference type="InterPro" id="IPR002563">
    <property type="entry name" value="Flavin_Rdtase-like_dom"/>
</dbReference>
<name>A0A212J5J4_9BACT</name>